<dbReference type="RefSeq" id="WP_208239769.1">
    <property type="nucleotide sequence ID" value="NZ_BAAAQU010000002.1"/>
</dbReference>
<feature type="transmembrane region" description="Helical" evidence="9">
    <location>
        <begin position="41"/>
        <end position="62"/>
    </location>
</feature>
<organism evidence="11 12">
    <name type="scientific">Leucobacter tardus</name>
    <dbReference type="NCBI Taxonomy" id="501483"/>
    <lineage>
        <taxon>Bacteria</taxon>
        <taxon>Bacillati</taxon>
        <taxon>Actinomycetota</taxon>
        <taxon>Actinomycetes</taxon>
        <taxon>Micrococcales</taxon>
        <taxon>Microbacteriaceae</taxon>
        <taxon>Leucobacter</taxon>
    </lineage>
</organism>
<dbReference type="InterPro" id="IPR011701">
    <property type="entry name" value="MFS"/>
</dbReference>
<feature type="transmembrane region" description="Helical" evidence="9">
    <location>
        <begin position="226"/>
        <end position="251"/>
    </location>
</feature>
<dbReference type="GO" id="GO:0022857">
    <property type="term" value="F:transmembrane transporter activity"/>
    <property type="evidence" value="ECO:0007669"/>
    <property type="project" value="InterPro"/>
</dbReference>
<proteinExistence type="inferred from homology"/>
<feature type="transmembrane region" description="Helical" evidence="9">
    <location>
        <begin position="141"/>
        <end position="160"/>
    </location>
</feature>
<dbReference type="InterPro" id="IPR036259">
    <property type="entry name" value="MFS_trans_sf"/>
</dbReference>
<evidence type="ECO:0000256" key="8">
    <source>
        <dbReference type="ARBA" id="ARBA00040914"/>
    </source>
</evidence>
<feature type="transmembrane region" description="Helical" evidence="9">
    <location>
        <begin position="347"/>
        <end position="369"/>
    </location>
</feature>
<evidence type="ECO:0000256" key="9">
    <source>
        <dbReference type="SAM" id="Phobius"/>
    </source>
</evidence>
<reference evidence="11" key="1">
    <citation type="submission" date="2021-03" db="EMBL/GenBank/DDBJ databases">
        <title>Leucobacter chromiisoli sp. nov., isolated from chromium-containing soil of chemical plant.</title>
        <authorList>
            <person name="Xu Z."/>
        </authorList>
    </citation>
    <scope>NUCLEOTIDE SEQUENCE</scope>
    <source>
        <strain evidence="11">K 70/01</strain>
    </source>
</reference>
<dbReference type="CDD" id="cd06173">
    <property type="entry name" value="MFS_MefA_like"/>
    <property type="match status" value="1"/>
</dbReference>
<feature type="domain" description="Major facilitator superfamily (MFS) profile" evidence="10">
    <location>
        <begin position="222"/>
        <end position="406"/>
    </location>
</feature>
<comment type="subcellular location">
    <subcellularLocation>
        <location evidence="1">Cell inner membrane</location>
        <topology evidence="1">Multi-pass membrane protein</topology>
    </subcellularLocation>
</comment>
<evidence type="ECO:0000313" key="11">
    <source>
        <dbReference type="EMBL" id="MBO2990628.1"/>
    </source>
</evidence>
<feature type="transmembrane region" description="Helical" evidence="9">
    <location>
        <begin position="257"/>
        <end position="280"/>
    </location>
</feature>
<dbReference type="GO" id="GO:0005886">
    <property type="term" value="C:plasma membrane"/>
    <property type="evidence" value="ECO:0007669"/>
    <property type="project" value="UniProtKB-SubCell"/>
</dbReference>
<keyword evidence="5 9" id="KW-1133">Transmembrane helix</keyword>
<evidence type="ECO:0000256" key="4">
    <source>
        <dbReference type="ARBA" id="ARBA00022692"/>
    </source>
</evidence>
<gene>
    <name evidence="11" type="ORF">J4H85_11545</name>
</gene>
<dbReference type="Proteomes" id="UP000668403">
    <property type="component" value="Unassembled WGS sequence"/>
</dbReference>
<dbReference type="Gene3D" id="1.20.1250.20">
    <property type="entry name" value="MFS general substrate transporter like domains"/>
    <property type="match status" value="1"/>
</dbReference>
<keyword evidence="6 9" id="KW-0472">Membrane</keyword>
<feature type="transmembrane region" description="Helical" evidence="9">
    <location>
        <begin position="287"/>
        <end position="306"/>
    </location>
</feature>
<keyword evidence="12" id="KW-1185">Reference proteome</keyword>
<dbReference type="SUPFAM" id="SSF103473">
    <property type="entry name" value="MFS general substrate transporter"/>
    <property type="match status" value="1"/>
</dbReference>
<dbReference type="PANTHER" id="PTHR23513">
    <property type="entry name" value="INTEGRAL MEMBRANE EFFLUX PROTEIN-RELATED"/>
    <property type="match status" value="1"/>
</dbReference>
<evidence type="ECO:0000256" key="7">
    <source>
        <dbReference type="ARBA" id="ARBA00038075"/>
    </source>
</evidence>
<dbReference type="PROSITE" id="PS50850">
    <property type="entry name" value="MFS"/>
    <property type="match status" value="1"/>
</dbReference>
<evidence type="ECO:0000256" key="2">
    <source>
        <dbReference type="ARBA" id="ARBA00022448"/>
    </source>
</evidence>
<evidence type="ECO:0000259" key="10">
    <source>
        <dbReference type="PROSITE" id="PS50850"/>
    </source>
</evidence>
<keyword evidence="3" id="KW-1003">Cell membrane</keyword>
<name>A0A939TNK3_9MICO</name>
<accession>A0A939TNK3</accession>
<dbReference type="PANTHER" id="PTHR23513:SF9">
    <property type="entry name" value="ENTEROBACTIN EXPORTER ENTS"/>
    <property type="match status" value="1"/>
</dbReference>
<keyword evidence="4 9" id="KW-0812">Transmembrane</keyword>
<evidence type="ECO:0000256" key="6">
    <source>
        <dbReference type="ARBA" id="ARBA00023136"/>
    </source>
</evidence>
<evidence type="ECO:0000256" key="5">
    <source>
        <dbReference type="ARBA" id="ARBA00022989"/>
    </source>
</evidence>
<protein>
    <recommendedName>
        <fullName evidence="8">Multidrug efflux pump Tap</fullName>
    </recommendedName>
</protein>
<dbReference type="AlphaFoldDB" id="A0A939TNK3"/>
<dbReference type="Pfam" id="PF07690">
    <property type="entry name" value="MFS_1"/>
    <property type="match status" value="1"/>
</dbReference>
<dbReference type="EMBL" id="JAGFBF010000005">
    <property type="protein sequence ID" value="MBO2990628.1"/>
    <property type="molecule type" value="Genomic_DNA"/>
</dbReference>
<evidence type="ECO:0000313" key="12">
    <source>
        <dbReference type="Proteomes" id="UP000668403"/>
    </source>
</evidence>
<feature type="transmembrane region" description="Helical" evidence="9">
    <location>
        <begin position="312"/>
        <end position="335"/>
    </location>
</feature>
<evidence type="ECO:0000256" key="1">
    <source>
        <dbReference type="ARBA" id="ARBA00004429"/>
    </source>
</evidence>
<sequence>MSRIVLPYLASFATSLLGNSVTAIALPLLVLFTTGSPLGAGIVAIAAAVPAALAGILMGSLVDRINRRTAAVLSDVISAAALLILPIVDLTVGLSLGWFVAVAILGSFGDVPGITAREAMLPAIAGSSGTDPARLIGMREALSGVMLLIGPAVAGVLVASFAPVTVLWITAGLAGLAALLTLGIPAHATAHERADEVPGAETRPARPGALLFGLRHLAQSPVLRSLMLLAVVLAVVLAATQGIVIPVHFAFQGQPGLVGFVLSSLAAGLLIGGGAFAMLGTRVRRRTWFTAGLVLLALGFIGISLLGPVWTVFAAAALAGLGGGCLNAVVGLAFVEHVAETDRGRVLGAQNAIVTLTPALGIGGAAAIIEAGSTQLAAVVLAGLWVVAALVALAAPSLRRISENEN</sequence>
<comment type="similarity">
    <text evidence="7">Belongs to the major facilitator superfamily. Drug:H(+) antiporter-3 (DHA3) (TC 2.A.1.21) family.</text>
</comment>
<comment type="caution">
    <text evidence="11">The sequence shown here is derived from an EMBL/GenBank/DDBJ whole genome shotgun (WGS) entry which is preliminary data.</text>
</comment>
<dbReference type="InterPro" id="IPR020846">
    <property type="entry name" value="MFS_dom"/>
</dbReference>
<feature type="transmembrane region" description="Helical" evidence="9">
    <location>
        <begin position="375"/>
        <end position="395"/>
    </location>
</feature>
<keyword evidence="2" id="KW-0813">Transport</keyword>
<evidence type="ECO:0000256" key="3">
    <source>
        <dbReference type="ARBA" id="ARBA00022475"/>
    </source>
</evidence>